<evidence type="ECO:0000256" key="7">
    <source>
        <dbReference type="SAM" id="SignalP"/>
    </source>
</evidence>
<evidence type="ECO:0000256" key="3">
    <source>
        <dbReference type="ARBA" id="ARBA00022525"/>
    </source>
</evidence>
<dbReference type="InterPro" id="IPR013783">
    <property type="entry name" value="Ig-like_fold"/>
</dbReference>
<keyword evidence="5" id="KW-0572">Peptidoglycan-anchor</keyword>
<dbReference type="InterPro" id="IPR038174">
    <property type="entry name" value="Strep_pil_link_sf"/>
</dbReference>
<evidence type="ECO:0000256" key="5">
    <source>
        <dbReference type="ARBA" id="ARBA00023088"/>
    </source>
</evidence>
<dbReference type="EMBL" id="JAGSCS010000004">
    <property type="protein sequence ID" value="MBR0575669.1"/>
    <property type="molecule type" value="Genomic_DNA"/>
</dbReference>
<evidence type="ECO:0000256" key="2">
    <source>
        <dbReference type="ARBA" id="ARBA00022512"/>
    </source>
</evidence>
<comment type="similarity">
    <text evidence="1">Belongs to the serine-aspartate repeat-containing protein (SDr) family.</text>
</comment>
<evidence type="ECO:0000256" key="1">
    <source>
        <dbReference type="ARBA" id="ARBA00007257"/>
    </source>
</evidence>
<reference evidence="9" key="1">
    <citation type="submission" date="2021-04" db="EMBL/GenBank/DDBJ databases">
        <title>Proteiniclasticum sedimins sp. nov., an obligate anaerobic bacterium isolated from anaerobic sludge.</title>
        <authorList>
            <person name="Liu J."/>
        </authorList>
    </citation>
    <scope>NUCLEOTIDE SEQUENCE</scope>
    <source>
        <strain evidence="9">BAD-10</strain>
    </source>
</reference>
<dbReference type="Pfam" id="PF17802">
    <property type="entry name" value="SpaA"/>
    <property type="match status" value="1"/>
</dbReference>
<evidence type="ECO:0000259" key="8">
    <source>
        <dbReference type="PROSITE" id="PS50847"/>
    </source>
</evidence>
<keyword evidence="4 7" id="KW-0732">Signal</keyword>
<proteinExistence type="inferred from homology"/>
<comment type="caution">
    <text evidence="9">The sequence shown here is derived from an EMBL/GenBank/DDBJ whole genome shotgun (WGS) entry which is preliminary data.</text>
</comment>
<dbReference type="NCBIfam" id="TIGR01167">
    <property type="entry name" value="LPXTG_anchor"/>
    <property type="match status" value="1"/>
</dbReference>
<dbReference type="InterPro" id="IPR008454">
    <property type="entry name" value="Collagen-bd_Cna-like_B-typ_dom"/>
</dbReference>
<dbReference type="Gene3D" id="2.60.40.10">
    <property type="entry name" value="Immunoglobulins"/>
    <property type="match status" value="1"/>
</dbReference>
<dbReference type="Gene3D" id="2.60.40.3050">
    <property type="match status" value="14"/>
</dbReference>
<dbReference type="InterPro" id="IPR041033">
    <property type="entry name" value="SpaA_PFL_dom_1"/>
</dbReference>
<keyword evidence="2" id="KW-0134">Cell wall</keyword>
<protein>
    <submittedName>
        <fullName evidence="9">Cna B-type domain-containing protein</fullName>
    </submittedName>
</protein>
<dbReference type="Proteomes" id="UP000675379">
    <property type="component" value="Unassembled WGS sequence"/>
</dbReference>
<keyword evidence="6" id="KW-1133">Transmembrane helix</keyword>
<dbReference type="InterPro" id="IPR019931">
    <property type="entry name" value="LPXTG_anchor"/>
</dbReference>
<dbReference type="NCBIfam" id="TIGR03786">
    <property type="entry name" value="strep_pil_rpt"/>
    <property type="match status" value="14"/>
</dbReference>
<name>A0A941HPS9_9CLOT</name>
<accession>A0A941HPS9</accession>
<evidence type="ECO:0000256" key="4">
    <source>
        <dbReference type="ARBA" id="ARBA00022729"/>
    </source>
</evidence>
<dbReference type="InterPro" id="IPR022464">
    <property type="entry name" value="Strep_pil_isopept_link"/>
</dbReference>
<organism evidence="9 10">
    <name type="scientific">Proteiniclasticum sediminis</name>
    <dbReference type="NCBI Taxonomy" id="2804028"/>
    <lineage>
        <taxon>Bacteria</taxon>
        <taxon>Bacillati</taxon>
        <taxon>Bacillota</taxon>
        <taxon>Clostridia</taxon>
        <taxon>Eubacteriales</taxon>
        <taxon>Clostridiaceae</taxon>
        <taxon>Proteiniclasticum</taxon>
    </lineage>
</organism>
<dbReference type="PANTHER" id="PTHR36108">
    <property type="entry name" value="COLOSSIN-B-RELATED"/>
    <property type="match status" value="1"/>
</dbReference>
<feature type="transmembrane region" description="Helical" evidence="6">
    <location>
        <begin position="2054"/>
        <end position="2072"/>
    </location>
</feature>
<feature type="signal peptide" evidence="7">
    <location>
        <begin position="1"/>
        <end position="32"/>
    </location>
</feature>
<dbReference type="PANTHER" id="PTHR36108:SF13">
    <property type="entry name" value="COLOSSIN-B-RELATED"/>
    <property type="match status" value="1"/>
</dbReference>
<keyword evidence="6" id="KW-0812">Transmembrane</keyword>
<keyword evidence="3" id="KW-0964">Secreted</keyword>
<evidence type="ECO:0000313" key="10">
    <source>
        <dbReference type="Proteomes" id="UP000675379"/>
    </source>
</evidence>
<dbReference type="SUPFAM" id="SSF49478">
    <property type="entry name" value="Cna protein B-type domain"/>
    <property type="match status" value="2"/>
</dbReference>
<evidence type="ECO:0000313" key="9">
    <source>
        <dbReference type="EMBL" id="MBR0575669.1"/>
    </source>
</evidence>
<dbReference type="PROSITE" id="PS50847">
    <property type="entry name" value="GRAM_POS_ANCHORING"/>
    <property type="match status" value="1"/>
</dbReference>
<dbReference type="Pfam" id="PF05738">
    <property type="entry name" value="Cna_B"/>
    <property type="match status" value="1"/>
</dbReference>
<feature type="domain" description="Gram-positive cocci surface proteins LPxTG" evidence="8">
    <location>
        <begin position="2046"/>
        <end position="2078"/>
    </location>
</feature>
<dbReference type="CDD" id="cd00222">
    <property type="entry name" value="CollagenBindB"/>
    <property type="match status" value="1"/>
</dbReference>
<dbReference type="Pfam" id="PF12892">
    <property type="entry name" value="FctA"/>
    <property type="match status" value="14"/>
</dbReference>
<keyword evidence="6" id="KW-0472">Membrane</keyword>
<feature type="chain" id="PRO_5037773233" evidence="7">
    <location>
        <begin position="33"/>
        <end position="2078"/>
    </location>
</feature>
<dbReference type="Gene3D" id="2.60.40.1140">
    <property type="entry name" value="Collagen-binding surface protein Cna, B-type domain"/>
    <property type="match status" value="1"/>
</dbReference>
<evidence type="ECO:0000256" key="6">
    <source>
        <dbReference type="SAM" id="Phobius"/>
    </source>
</evidence>
<sequence>MTKNRLRRTFVAVLLLLSFVLPNFQFSTRVSGAEGPTTFTSDPGYQVVDIFYGDSTNSHTSVDGLVWVSGDYLYAVISSTHTVKAMTMQVNTAGGMVSVPSVSRWEYLAGTRISIDGTFYSPDLLNGNTKDSHFTIFTFPRAQLQGTLSIFVEGQGGGHNLGGDIIFDLVTNPVTIGKIWTGGSIASGKTASFAIFGVAPSGVYRLDAYDVNDQVITPLTLTSNVSGARVSRTFQVPITTKFGERFTSYYVRELENGQVLSDGARTSDGYVVTYPGSALEAVNTYVPQPISVTFSGTKSLSGRPLKAGEFQFALYALGSATPLAVTTNSDLGAFTFASQTYTAAGTYRYIVKETAGTLGGVTYDVREYPVTVTVTDNLKGVLSTSVSAPVGSFTFQNRYEALPASLTLSGTKTLTGRPLLADEFIYELYNAAGDILLDSASNTSGGTFQFDALTFQVPGTYTYVVRERKGTLPGITYDAKEYTITVNVTDNLQGNLVATPVIPEGGIHFVNRYLPQNAQVSVTGLKVLTGRPLKAGEFQFVLKDAQGYPVGNPVTHDAQGLFRFPELSLDKAGVYTYFVSEVPGALGGITYDPVSYPVTITVTDDLQGKLHGVVLSPPVIIRNTYQPSAVTAVIRGQKVLEGRALQAGEFQFVLEDLSGNPLGQAVANLADGSFQFPGIQFGQPGEYTFRVREVAGTLGGVTYDPSVKTVKVTVTQNSEGELVAVVNPLALTFTNTYEAKPVGVTLQGEKRLTGRPLKSGEFSFLLKDKDGAAVGTSVTHNALGEFSFPQILFTKTGVYTYTIEEIPGTVPGITYDLTKKTVTITVTDDGKGQLKATVETLPVVITNTYTPAPVEVSLEAEKVLQGRSLTAGEFSFMLKGPQGETLGVYTHDATGKILLPKVTLDAAGVYPYTLQENPGTLGGVTYDLTPKTLTVTVTDDGNGKLQSTVNPTLTQITNTYTAKAVSVELKAEKHLTGRLLKAGEFSFILRNAAGAQLGLSVTNGADGMITFPAWSFDAPGTYKLYLEEVQGTLGGVTYDAVIHEVTVTVTDDGKGQLKAAVSPELPKFTNAYQAKSVDVTLKGEKILTGRPLLAEEFSFILKDEAGDVVGSPVKNQADGSFSFPAQTFTQAGVYHYTISEVAGSLSGVNYDLEEKAVTVTVTDDGNGQLQAEVTPDQVTVENTYGPTPATLILEGEKTLSGRPLKAGEFTFELWEKNGMAALQSTVNEADGSFAFEALKFTQAGTYTYTVKETKGALGGITYDEMTYDITITVTDNLKGALVASAVYPEGGLEFVNSYKAASTTTVLEGQKILEGRPLLAEEFSFELWAGDELLHTVKNAADGSFSFPALTYTAVGTYTYTMKEVLGTLGGVTYDDAEFTITVTVKDNLDGTLTATPVYPEGGVEFVNTYKAASTTTVLEGEKTLEGRSLLANEFSFELWADDELLHTVQNAADGSFSFPALTYTKIGTYTYTVKEVEGTLGGVTYDDAEFTITVTVKDNLDGTLTATPVYPEGGVEFVNTYKAASTTAVLEGEKTLEGRPLLAEEFSFELWADDELLHTVKNEADGSFSFPALTYTEVGTYTYTVKEVLGTLGGVTYDDTEYTITVTVKDNLDGTLTATLVYPEGGVEFVNIYKAASTTTVLEGLKTLEGRPLLAEEFSFELWSGDELLHTVKNDADGKIEFPALTYTEAGTYTYTVKEVLGELGGITYDDAEYRVTVTVKDNLDGTLTTTAEYPENGLEFVNTYMAAKTTYILSGLKTLLGRELLAGEFIFELWAKDGEEPLETVKNAADGTYGFTALEFTEAGVYGYEIRERKENAYGVLYDETVYPLVISVKDNLDGTLTATADKNPEDLLFENRYAVITIKGEKTWDDLGLRPESITVQLLRNGVLYDDVVVKADENGKWTYEFPELAEFDEMGEAYRYTVKEVPVPGFESTVDGYNLLNRLLRGTLKIEKVDDADRPLAGVDFVIRDAEERVVFTGTTDETGILRVILPLGSYTVMETKAPENYIMDAEAKTVRLTTDKEEVTLRVVNVLEIEDVENKPLPSTGSAGGALYLLLGLTLLGAGLLLLKKQKTV</sequence>
<keyword evidence="10" id="KW-1185">Reference proteome</keyword>
<gene>
    <name evidence="9" type="ORF">KCG48_04855</name>
</gene>